<evidence type="ECO:0000313" key="2">
    <source>
        <dbReference type="Proteomes" id="UP000503540"/>
    </source>
</evidence>
<dbReference type="EMBL" id="CP046172">
    <property type="protein sequence ID" value="QIS08558.1"/>
    <property type="molecule type" value="Genomic_DNA"/>
</dbReference>
<accession>A0A6G9Y5N9</accession>
<gene>
    <name evidence="1" type="ORF">F5544_03195</name>
</gene>
<sequence length="145" mass="16262">MSDNPKPEWCIIATLLPYPYKPGPSWNFRSQKIFPAGAKLHVVGGFAGPGYRVVTVVGTGHHRRVVAANIQARYLGGWRVALVYRPAILRVIRRALSENPYAAHRFVSEDNEFEFGSAEYAAYLRPIAERFQRELHGQPDLGVGE</sequence>
<evidence type="ECO:0000313" key="1">
    <source>
        <dbReference type="EMBL" id="QIS08558.1"/>
    </source>
</evidence>
<name>A0A6G9Y5N9_9NOCA</name>
<proteinExistence type="predicted"/>
<dbReference type="Proteomes" id="UP000503540">
    <property type="component" value="Chromosome"/>
</dbReference>
<dbReference type="KEGG" id="nah:F5544_03195"/>
<reference evidence="1 2" key="1">
    <citation type="journal article" date="2019" name="ACS Chem. Biol.">
        <title>Identification and Mobilization of a Cryptic Antibiotic Biosynthesis Gene Locus from a Human-Pathogenic Nocardia Isolate.</title>
        <authorList>
            <person name="Herisse M."/>
            <person name="Ishida K."/>
            <person name="Porter J.L."/>
            <person name="Howden B."/>
            <person name="Hertweck C."/>
            <person name="Stinear T.P."/>
            <person name="Pidot S.J."/>
        </authorList>
    </citation>
    <scope>NUCLEOTIDE SEQUENCE [LARGE SCALE GENOMIC DNA]</scope>
    <source>
        <strain evidence="1 2">AUSMDU00012717</strain>
    </source>
</reference>
<dbReference type="RefSeq" id="WP_167471784.1">
    <property type="nucleotide sequence ID" value="NZ_CP046172.1"/>
</dbReference>
<organism evidence="1 2">
    <name type="scientific">Nocardia arthritidis</name>
    <dbReference type="NCBI Taxonomy" id="228602"/>
    <lineage>
        <taxon>Bacteria</taxon>
        <taxon>Bacillati</taxon>
        <taxon>Actinomycetota</taxon>
        <taxon>Actinomycetes</taxon>
        <taxon>Mycobacteriales</taxon>
        <taxon>Nocardiaceae</taxon>
        <taxon>Nocardia</taxon>
    </lineage>
</organism>
<protein>
    <submittedName>
        <fullName evidence="1">Uncharacterized protein</fullName>
    </submittedName>
</protein>
<dbReference type="AlphaFoldDB" id="A0A6G9Y5N9"/>
<keyword evidence="2" id="KW-1185">Reference proteome</keyword>